<keyword evidence="7 13" id="KW-0276">Fatty acid metabolism</keyword>
<evidence type="ECO:0000256" key="3">
    <source>
        <dbReference type="ARBA" id="ARBA00012333"/>
    </source>
</evidence>
<feature type="active site" evidence="13">
    <location>
        <position position="287"/>
    </location>
</feature>
<comment type="function">
    <text evidence="13">Catalyzes the condensation reaction of fatty acid synthesis by the addition to an acyl acceptor of two carbons from malonyl-ACP. Catalyzes the first condensation reaction which initiates fatty acid synthesis and may therefore play a role in governing the total rate of fatty acid production. Possesses both acetoacetyl-ACP synthase and acetyl transacylase activities. Its substrate specificity determines the biosynthesis of branched-chain and/or straight-chain of fatty acids.</text>
</comment>
<dbReference type="UniPathway" id="UPA00094"/>
<evidence type="ECO:0000256" key="9">
    <source>
        <dbReference type="ARBA" id="ARBA00023160"/>
    </source>
</evidence>
<keyword evidence="17" id="KW-1185">Reference proteome</keyword>
<comment type="similarity">
    <text evidence="2 13">Belongs to the thiolase-like superfamily. FabH family.</text>
</comment>
<sequence length="330" mass="35695">MSQKITAAITAVGGYVPEDRLTNFDLEKMVETNDEWIRTRTGISERRILKGEGLATSDMVVPAVRQLCEKRGIDPSEIDAMIIGTVTPDMLFPSTANLACHKLGAKNAWGFDLLAACSGFLYALTTGAALVESGRYKKVVVVGADKMSSIVNYNDRATCIIFGDGAGAVLLEPSTDGNGVQDSILRSDGSGGNYLHMKAGGSLRPASHETVANNEHYAYQEGQAVFKFAVKGMADVSAELLERNQLTGDDIAWLVPHQANKRIIDATADRMGLSHEKVMLNIQRYGNTTAATIPLCLWEWEKQLNKGDNIVLAAFGGGFTWGATLVKWAY</sequence>
<evidence type="ECO:0000256" key="6">
    <source>
        <dbReference type="ARBA" id="ARBA00022679"/>
    </source>
</evidence>
<keyword evidence="9 13" id="KW-0275">Fatty acid biosynthesis</keyword>
<name>A0A3B7N1A1_9BACT</name>
<organism evidence="16 17">
    <name type="scientific">Paraflavitalea soli</name>
    <dbReference type="NCBI Taxonomy" id="2315862"/>
    <lineage>
        <taxon>Bacteria</taxon>
        <taxon>Pseudomonadati</taxon>
        <taxon>Bacteroidota</taxon>
        <taxon>Chitinophagia</taxon>
        <taxon>Chitinophagales</taxon>
        <taxon>Chitinophagaceae</taxon>
        <taxon>Paraflavitalea</taxon>
    </lineage>
</organism>
<protein>
    <recommendedName>
        <fullName evidence="3 13">Beta-ketoacyl-[acyl-carrier-protein] synthase III</fullName>
        <shortName evidence="13">Beta-ketoacyl-ACP synthase III</shortName>
        <shortName evidence="13">KAS III</shortName>
        <ecNumber evidence="3 13">2.3.1.180</ecNumber>
    </recommendedName>
    <alternativeName>
        <fullName evidence="13">3-oxoacyl-[acyl-carrier-protein] synthase 3</fullName>
    </alternativeName>
    <alternativeName>
        <fullName evidence="13">3-oxoacyl-[acyl-carrier-protein] synthase III</fullName>
    </alternativeName>
</protein>
<dbReference type="GO" id="GO:0033818">
    <property type="term" value="F:beta-ketoacyl-acyl-carrier-protein synthase III activity"/>
    <property type="evidence" value="ECO:0007669"/>
    <property type="project" value="UniProtKB-UniRule"/>
</dbReference>
<dbReference type="EMBL" id="CP032157">
    <property type="protein sequence ID" value="AXY77825.1"/>
    <property type="molecule type" value="Genomic_DNA"/>
</dbReference>
<dbReference type="GO" id="GO:0005737">
    <property type="term" value="C:cytoplasm"/>
    <property type="evidence" value="ECO:0007669"/>
    <property type="project" value="UniProtKB-SubCell"/>
</dbReference>
<keyword evidence="6 13" id="KW-0808">Transferase</keyword>
<reference evidence="16 17" key="1">
    <citation type="submission" date="2018-09" db="EMBL/GenBank/DDBJ databases">
        <title>Genome sequencing of strain 6GH32-13.</title>
        <authorList>
            <person name="Weon H.-Y."/>
            <person name="Heo J."/>
            <person name="Kwon S.-W."/>
        </authorList>
    </citation>
    <scope>NUCLEOTIDE SEQUENCE [LARGE SCALE GENOMIC DNA]</scope>
    <source>
        <strain evidence="16 17">5GH32-13</strain>
    </source>
</reference>
<feature type="active site" evidence="13">
    <location>
        <position position="257"/>
    </location>
</feature>
<dbReference type="Pfam" id="PF08545">
    <property type="entry name" value="ACP_syn_III"/>
    <property type="match status" value="1"/>
</dbReference>
<dbReference type="EC" id="2.3.1.180" evidence="3 13"/>
<evidence type="ECO:0000256" key="12">
    <source>
        <dbReference type="ARBA" id="ARBA00051096"/>
    </source>
</evidence>
<evidence type="ECO:0000256" key="11">
    <source>
        <dbReference type="ARBA" id="ARBA00023315"/>
    </source>
</evidence>
<evidence type="ECO:0000313" key="16">
    <source>
        <dbReference type="EMBL" id="AXY77825.1"/>
    </source>
</evidence>
<dbReference type="Gene3D" id="3.40.47.10">
    <property type="match status" value="1"/>
</dbReference>
<dbReference type="CDD" id="cd00830">
    <property type="entry name" value="KAS_III"/>
    <property type="match status" value="1"/>
</dbReference>
<evidence type="ECO:0000256" key="13">
    <source>
        <dbReference type="HAMAP-Rule" id="MF_01815"/>
    </source>
</evidence>
<feature type="active site" evidence="13">
    <location>
        <position position="117"/>
    </location>
</feature>
<comment type="subcellular location">
    <subcellularLocation>
        <location evidence="13">Cytoplasm</location>
    </subcellularLocation>
</comment>
<evidence type="ECO:0000256" key="7">
    <source>
        <dbReference type="ARBA" id="ARBA00022832"/>
    </source>
</evidence>
<dbReference type="Proteomes" id="UP000263900">
    <property type="component" value="Chromosome"/>
</dbReference>
<dbReference type="NCBIfam" id="NF006829">
    <property type="entry name" value="PRK09352.1"/>
    <property type="match status" value="1"/>
</dbReference>
<evidence type="ECO:0000256" key="5">
    <source>
        <dbReference type="ARBA" id="ARBA00022516"/>
    </source>
</evidence>
<dbReference type="FunFam" id="3.40.47.10:FF:000004">
    <property type="entry name" value="3-oxoacyl-[acyl-carrier-protein] synthase 3"/>
    <property type="match status" value="1"/>
</dbReference>
<proteinExistence type="inferred from homology"/>
<evidence type="ECO:0000256" key="4">
    <source>
        <dbReference type="ARBA" id="ARBA00022490"/>
    </source>
</evidence>
<dbReference type="RefSeq" id="WP_119053698.1">
    <property type="nucleotide sequence ID" value="NZ_CP032157.1"/>
</dbReference>
<dbReference type="PANTHER" id="PTHR34069">
    <property type="entry name" value="3-OXOACYL-[ACYL-CARRIER-PROTEIN] SYNTHASE 3"/>
    <property type="match status" value="1"/>
</dbReference>
<keyword evidence="4 13" id="KW-0963">Cytoplasm</keyword>
<feature type="domain" description="Beta-ketoacyl-[acyl-carrier-protein] synthase III C-terminal" evidence="14">
    <location>
        <begin position="241"/>
        <end position="328"/>
    </location>
</feature>
<dbReference type="InterPro" id="IPR016039">
    <property type="entry name" value="Thiolase-like"/>
</dbReference>
<comment type="domain">
    <text evidence="13">The last Arg residue of the ACP-binding site is essential for the weak association between ACP/AcpP and FabH.</text>
</comment>
<keyword evidence="5 13" id="KW-0444">Lipid biosynthesis</keyword>
<accession>A0A3B7N1A1</accession>
<dbReference type="SUPFAM" id="SSF53901">
    <property type="entry name" value="Thiolase-like"/>
    <property type="match status" value="1"/>
</dbReference>
<dbReference type="OrthoDB" id="9815506at2"/>
<dbReference type="KEGG" id="pseg:D3H65_29250"/>
<dbReference type="GO" id="GO:0006633">
    <property type="term" value="P:fatty acid biosynthetic process"/>
    <property type="evidence" value="ECO:0007669"/>
    <property type="project" value="UniProtKB-UniRule"/>
</dbReference>
<evidence type="ECO:0000256" key="1">
    <source>
        <dbReference type="ARBA" id="ARBA00005194"/>
    </source>
</evidence>
<comment type="catalytic activity">
    <reaction evidence="12">
        <text>malonyl-[ACP] + acetyl-CoA + H(+) = 3-oxobutanoyl-[ACP] + CO2 + CoA</text>
        <dbReference type="Rhea" id="RHEA:12080"/>
        <dbReference type="Rhea" id="RHEA-COMP:9623"/>
        <dbReference type="Rhea" id="RHEA-COMP:9625"/>
        <dbReference type="ChEBI" id="CHEBI:15378"/>
        <dbReference type="ChEBI" id="CHEBI:16526"/>
        <dbReference type="ChEBI" id="CHEBI:57287"/>
        <dbReference type="ChEBI" id="CHEBI:57288"/>
        <dbReference type="ChEBI" id="CHEBI:78449"/>
        <dbReference type="ChEBI" id="CHEBI:78450"/>
        <dbReference type="EC" id="2.3.1.180"/>
    </reaction>
    <physiologicalReaction direction="left-to-right" evidence="12">
        <dbReference type="Rhea" id="RHEA:12081"/>
    </physiologicalReaction>
</comment>
<keyword evidence="10 13" id="KW-0511">Multifunctional enzyme</keyword>
<feature type="region of interest" description="ACP-binding" evidence="13">
    <location>
        <begin position="258"/>
        <end position="262"/>
    </location>
</feature>
<evidence type="ECO:0000259" key="15">
    <source>
        <dbReference type="Pfam" id="PF08545"/>
    </source>
</evidence>
<dbReference type="GO" id="GO:0004315">
    <property type="term" value="F:3-oxoacyl-[acyl-carrier-protein] synthase activity"/>
    <property type="evidence" value="ECO:0007669"/>
    <property type="project" value="InterPro"/>
</dbReference>
<feature type="domain" description="Beta-ketoacyl-[acyl-carrier-protein] synthase III N-terminal" evidence="15">
    <location>
        <begin position="111"/>
        <end position="189"/>
    </location>
</feature>
<dbReference type="AlphaFoldDB" id="A0A3B7N1A1"/>
<evidence type="ECO:0000259" key="14">
    <source>
        <dbReference type="Pfam" id="PF08541"/>
    </source>
</evidence>
<keyword evidence="8 13" id="KW-0443">Lipid metabolism</keyword>
<evidence type="ECO:0000313" key="17">
    <source>
        <dbReference type="Proteomes" id="UP000263900"/>
    </source>
</evidence>
<dbReference type="InterPro" id="IPR013747">
    <property type="entry name" value="ACP_syn_III_C"/>
</dbReference>
<evidence type="ECO:0000256" key="10">
    <source>
        <dbReference type="ARBA" id="ARBA00023268"/>
    </source>
</evidence>
<dbReference type="HAMAP" id="MF_01815">
    <property type="entry name" value="FabH"/>
    <property type="match status" value="1"/>
</dbReference>
<evidence type="ECO:0000256" key="2">
    <source>
        <dbReference type="ARBA" id="ARBA00008642"/>
    </source>
</evidence>
<evidence type="ECO:0000256" key="8">
    <source>
        <dbReference type="ARBA" id="ARBA00023098"/>
    </source>
</evidence>
<dbReference type="PANTHER" id="PTHR34069:SF2">
    <property type="entry name" value="BETA-KETOACYL-[ACYL-CARRIER-PROTEIN] SYNTHASE III"/>
    <property type="match status" value="1"/>
</dbReference>
<dbReference type="GO" id="GO:0044550">
    <property type="term" value="P:secondary metabolite biosynthetic process"/>
    <property type="evidence" value="ECO:0007669"/>
    <property type="project" value="TreeGrafter"/>
</dbReference>
<dbReference type="InterPro" id="IPR004655">
    <property type="entry name" value="FabH"/>
</dbReference>
<keyword evidence="11 13" id="KW-0012">Acyltransferase</keyword>
<dbReference type="InterPro" id="IPR013751">
    <property type="entry name" value="ACP_syn_III_N"/>
</dbReference>
<comment type="subunit">
    <text evidence="13">Homodimer.</text>
</comment>
<gene>
    <name evidence="13" type="primary">fabH</name>
    <name evidence="16" type="ORF">D3H65_29250</name>
</gene>
<dbReference type="Pfam" id="PF08541">
    <property type="entry name" value="ACP_syn_III_C"/>
    <property type="match status" value="1"/>
</dbReference>
<dbReference type="NCBIfam" id="TIGR00747">
    <property type="entry name" value="fabH"/>
    <property type="match status" value="1"/>
</dbReference>
<comment type="pathway">
    <text evidence="1 13">Lipid metabolism; fatty acid biosynthesis.</text>
</comment>